<keyword evidence="3" id="KW-1185">Reference proteome</keyword>
<sequence>MALSYDSGLSWQAAKALFESATYNFTNDDCVLLADWYTYREIADRRVEQGLKSGDPYNAVLNGVKVKAKALCKSQSLDFEKWKEAFDIRRKRNIQDREGGTKNLPDAASGSLGTFATKSSTKTTLTSNAAPQSSPAVHRHNALATPFVPAAESSAQDAQSATGLHPQLSSQYLNVPPWSRSSNSSTTQFAGDVYIGTPYVQHHQNPPKPLGWPKRPVSGVDTSVSRANFPVAGPALDPYPTVVHSYSARHGYYIERPLTEFPRTESGLYMVGDEDSYNAIYATPGARREPATVPPSQTASASAKQAQNFVDLTLSDEEEHGSTMQTTMPRPPKPQPYKSRQTNTFAASSSQHKRPVLGPNIRETAMAAPQTEGPIHISHPPYAAFAPYPQPGILYPGAVPYPNLAPNAVPPSSSTSRQTPASTEQQQSGAMMRPPPIPSPHRSNSNASRLESAPNSTATSTGTRNAPPARTSNTQALPATQPNQQTQQTQTTPISRKTRATAAALADQNTVSSWHVAGTSGRPGAPTAPHIPRDQPSRDGLVGIAALLHKASGAKPTAVTRQQKNGLTAQLVNLVRLLGRDFEQFELSFVRSAVVGLGREGGDTDETKSKFDEQSEDAGVWPQFKSATTKDQAEFVRWAVDHWLEASGIYNTTFLTFMSDCFEQYESLKHEMEEENDSSKAERLPAKQ</sequence>
<evidence type="ECO:0000256" key="1">
    <source>
        <dbReference type="SAM" id="MobiDB-lite"/>
    </source>
</evidence>
<dbReference type="EMBL" id="LAFY01000952">
    <property type="protein sequence ID" value="KJX95848.1"/>
    <property type="molecule type" value="Genomic_DNA"/>
</dbReference>
<feature type="compositionally biased region" description="Polar residues" evidence="1">
    <location>
        <begin position="441"/>
        <end position="464"/>
    </location>
</feature>
<feature type="region of interest" description="Disordered" evidence="1">
    <location>
        <begin position="318"/>
        <end position="356"/>
    </location>
</feature>
<organism evidence="2 3">
    <name type="scientific">Zymoseptoria brevis</name>
    <dbReference type="NCBI Taxonomy" id="1047168"/>
    <lineage>
        <taxon>Eukaryota</taxon>
        <taxon>Fungi</taxon>
        <taxon>Dikarya</taxon>
        <taxon>Ascomycota</taxon>
        <taxon>Pezizomycotina</taxon>
        <taxon>Dothideomycetes</taxon>
        <taxon>Dothideomycetidae</taxon>
        <taxon>Mycosphaerellales</taxon>
        <taxon>Mycosphaerellaceae</taxon>
        <taxon>Zymoseptoria</taxon>
    </lineage>
</organism>
<evidence type="ECO:0000313" key="2">
    <source>
        <dbReference type="EMBL" id="KJX95848.1"/>
    </source>
</evidence>
<reference evidence="2 3" key="1">
    <citation type="submission" date="2015-03" db="EMBL/GenBank/DDBJ databases">
        <title>RNA-seq based gene annotation and comparative genomics of four Zymoseptoria species reveal species-specific pathogenicity related genes and transposable element activity.</title>
        <authorList>
            <person name="Grandaubert J."/>
            <person name="Bhattacharyya A."/>
            <person name="Stukenbrock E.H."/>
        </authorList>
    </citation>
    <scope>NUCLEOTIDE SEQUENCE [LARGE SCALE GENOMIC DNA]</scope>
    <source>
        <strain evidence="2 3">Zb18110</strain>
    </source>
</reference>
<feature type="compositionally biased region" description="Polar residues" evidence="1">
    <location>
        <begin position="338"/>
        <end position="350"/>
    </location>
</feature>
<feature type="compositionally biased region" description="Polar residues" evidence="1">
    <location>
        <begin position="410"/>
        <end position="429"/>
    </location>
</feature>
<feature type="compositionally biased region" description="Low complexity" evidence="1">
    <location>
        <begin position="474"/>
        <end position="493"/>
    </location>
</feature>
<dbReference type="AlphaFoldDB" id="A0A0F4GEK1"/>
<gene>
    <name evidence="2" type="ORF">TI39_contig961g00004</name>
</gene>
<comment type="caution">
    <text evidence="2">The sequence shown here is derived from an EMBL/GenBank/DDBJ whole genome shotgun (WGS) entry which is preliminary data.</text>
</comment>
<protein>
    <submittedName>
        <fullName evidence="2">Uncharacterized protein</fullName>
    </submittedName>
</protein>
<feature type="region of interest" description="Disordered" evidence="1">
    <location>
        <begin position="406"/>
        <end position="538"/>
    </location>
</feature>
<evidence type="ECO:0000313" key="3">
    <source>
        <dbReference type="Proteomes" id="UP000033647"/>
    </source>
</evidence>
<name>A0A0F4GEK1_9PEZI</name>
<feature type="region of interest" description="Disordered" evidence="1">
    <location>
        <begin position="96"/>
        <end position="138"/>
    </location>
</feature>
<accession>A0A0F4GEK1</accession>
<dbReference type="OrthoDB" id="10590888at2759"/>
<feature type="compositionally biased region" description="Low complexity" evidence="1">
    <location>
        <begin position="117"/>
        <end position="127"/>
    </location>
</feature>
<proteinExistence type="predicted"/>
<dbReference type="Proteomes" id="UP000033647">
    <property type="component" value="Unassembled WGS sequence"/>
</dbReference>